<accession>A0AAJ1U6A0</accession>
<dbReference type="InterPro" id="IPR018666">
    <property type="entry name" value="DUF2125"/>
</dbReference>
<dbReference type="Pfam" id="PF09898">
    <property type="entry name" value="DUF2125"/>
    <property type="match status" value="1"/>
</dbReference>
<name>A0AAJ1U6A0_9RHOB</name>
<keyword evidence="2" id="KW-1185">Reference proteome</keyword>
<organism evidence="1 2">
    <name type="scientific">Rhodalgimonas zhirmunskyi</name>
    <dbReference type="NCBI Taxonomy" id="2964767"/>
    <lineage>
        <taxon>Bacteria</taxon>
        <taxon>Pseudomonadati</taxon>
        <taxon>Pseudomonadota</taxon>
        <taxon>Alphaproteobacteria</taxon>
        <taxon>Rhodobacterales</taxon>
        <taxon>Roseobacteraceae</taxon>
        <taxon>Rhodalgimonas</taxon>
    </lineage>
</organism>
<comment type="caution">
    <text evidence="1">The sequence shown here is derived from an EMBL/GenBank/DDBJ whole genome shotgun (WGS) entry which is preliminary data.</text>
</comment>
<dbReference type="RefSeq" id="WP_317625374.1">
    <property type="nucleotide sequence ID" value="NZ_JANFFA010000001.1"/>
</dbReference>
<evidence type="ECO:0000313" key="1">
    <source>
        <dbReference type="EMBL" id="MDQ2093794.1"/>
    </source>
</evidence>
<dbReference type="AlphaFoldDB" id="A0AAJ1U6A0"/>
<dbReference type="EMBL" id="JANFFA010000001">
    <property type="protein sequence ID" value="MDQ2093794.1"/>
    <property type="molecule type" value="Genomic_DNA"/>
</dbReference>
<gene>
    <name evidence="1" type="ORF">NOI20_06700</name>
</gene>
<sequence>MKRLLAVIVIAAALWSGYWYIAQRGARAGIESWFDARRAEGWQAEYKELATQGFPNRIDTTLTDPVLADPESGLAWTAPMFKLFALSYQPNHIIAVWPETQVLSTPTARYEISSADMRASLVMQPAPQLPLERANLISDALAIEGPGGTTTMEGLQIAILRQEGGESYHLGLNADGYAPPLPRGLTLRTGGTLPQKLSSLRADLELGFDKPIDLTALSEARPQPRRIKVTLAEAKWGQLELALAGTLDIDDLGRPKGQITIKARNWRDMLELARQMDLLPAEWLNPVEQALGLAAQLNGNTRTLDLPLTFNRTTISLGPIPIGPAPIIRLR</sequence>
<reference evidence="1" key="2">
    <citation type="submission" date="2023-04" db="EMBL/GenBank/DDBJ databases">
        <title>'Rhodoalgimonas zhirmunskyi' gen. nov., isolated from a red alga.</title>
        <authorList>
            <person name="Nedashkovskaya O.I."/>
            <person name="Otstavnykh N.Y."/>
            <person name="Bystritskaya E.P."/>
            <person name="Balabanova L.A."/>
            <person name="Isaeva M.P."/>
        </authorList>
    </citation>
    <scope>NUCLEOTIDE SEQUENCE</scope>
    <source>
        <strain evidence="1">10Alg 79</strain>
    </source>
</reference>
<dbReference type="Proteomes" id="UP001227162">
    <property type="component" value="Unassembled WGS sequence"/>
</dbReference>
<proteinExistence type="predicted"/>
<reference evidence="1" key="1">
    <citation type="submission" date="2022-07" db="EMBL/GenBank/DDBJ databases">
        <authorList>
            <person name="Otstavnykh N."/>
            <person name="Isaeva M."/>
            <person name="Bystritskaya E."/>
        </authorList>
    </citation>
    <scope>NUCLEOTIDE SEQUENCE</scope>
    <source>
        <strain evidence="1">10Alg 79</strain>
    </source>
</reference>
<protein>
    <submittedName>
        <fullName evidence="1">DUF2125 domain-containing protein</fullName>
    </submittedName>
</protein>
<evidence type="ECO:0000313" key="2">
    <source>
        <dbReference type="Proteomes" id="UP001227162"/>
    </source>
</evidence>